<protein>
    <submittedName>
        <fullName evidence="1">Uncharacterized protein</fullName>
    </submittedName>
</protein>
<evidence type="ECO:0000313" key="1">
    <source>
        <dbReference type="EMBL" id="MBX62330.1"/>
    </source>
</evidence>
<proteinExistence type="predicted"/>
<accession>A0A2P2Q5W3</accession>
<reference evidence="1" key="1">
    <citation type="submission" date="2018-02" db="EMBL/GenBank/DDBJ databases">
        <title>Rhizophora mucronata_Transcriptome.</title>
        <authorList>
            <person name="Meera S.P."/>
            <person name="Sreeshan A."/>
            <person name="Augustine A."/>
        </authorList>
    </citation>
    <scope>NUCLEOTIDE SEQUENCE</scope>
    <source>
        <tissue evidence="1">Leaf</tissue>
    </source>
</reference>
<organism evidence="1">
    <name type="scientific">Rhizophora mucronata</name>
    <name type="common">Asiatic mangrove</name>
    <dbReference type="NCBI Taxonomy" id="61149"/>
    <lineage>
        <taxon>Eukaryota</taxon>
        <taxon>Viridiplantae</taxon>
        <taxon>Streptophyta</taxon>
        <taxon>Embryophyta</taxon>
        <taxon>Tracheophyta</taxon>
        <taxon>Spermatophyta</taxon>
        <taxon>Magnoliopsida</taxon>
        <taxon>eudicotyledons</taxon>
        <taxon>Gunneridae</taxon>
        <taxon>Pentapetalae</taxon>
        <taxon>rosids</taxon>
        <taxon>fabids</taxon>
        <taxon>Malpighiales</taxon>
        <taxon>Rhizophoraceae</taxon>
        <taxon>Rhizophora</taxon>
    </lineage>
</organism>
<sequence length="13" mass="1538">MTKRAFVCTRLPD</sequence>
<name>A0A2P2Q5W3_RHIMU</name>
<dbReference type="EMBL" id="GGEC01081846">
    <property type="protein sequence ID" value="MBX62330.1"/>
    <property type="molecule type" value="Transcribed_RNA"/>
</dbReference>